<dbReference type="RefSeq" id="XP_013425470.1">
    <property type="nucleotide sequence ID" value="XM_013570016.1"/>
</dbReference>
<dbReference type="STRING" id="1043004.A0A074WEJ4"/>
<sequence length="168" mass="17378">MAANGLALPDGLHKLFTQVNLEDITKAITNVTLADFTHPVNTAKGRELNAETVTMLYEEASKLHGAGATLMAAALVTFVIIFCFPMAAATPFLTMLGFTNIGPAAASLVAVFQSAWGVNALFSLLQSAAMGGYGAPVVAGVVQAASAAGAFKAWAMGNFTLPAFPWKL</sequence>
<gene>
    <name evidence="2" type="ORF">M436DRAFT_51169</name>
</gene>
<feature type="transmembrane region" description="Helical" evidence="1">
    <location>
        <begin position="101"/>
        <end position="122"/>
    </location>
</feature>
<name>A0A074WEJ4_9PEZI</name>
<reference evidence="2 3" key="1">
    <citation type="journal article" date="2014" name="BMC Genomics">
        <title>Genome sequencing of four Aureobasidium pullulans varieties: biotechnological potential, stress tolerance, and description of new species.</title>
        <authorList>
            <person name="Gostin Ar C."/>
            <person name="Ohm R.A."/>
            <person name="Kogej T."/>
            <person name="Sonjak S."/>
            <person name="Turk M."/>
            <person name="Zajc J."/>
            <person name="Zalar P."/>
            <person name="Grube M."/>
            <person name="Sun H."/>
            <person name="Han J."/>
            <person name="Sharma A."/>
            <person name="Chiniquy J."/>
            <person name="Ngan C.Y."/>
            <person name="Lipzen A."/>
            <person name="Barry K."/>
            <person name="Grigoriev I.V."/>
            <person name="Gunde-Cimerman N."/>
        </authorList>
    </citation>
    <scope>NUCLEOTIDE SEQUENCE [LARGE SCALE GENOMIC DNA]</scope>
    <source>
        <strain evidence="2 3">CBS 147.97</strain>
    </source>
</reference>
<evidence type="ECO:0000313" key="2">
    <source>
        <dbReference type="EMBL" id="KEQ71438.1"/>
    </source>
</evidence>
<keyword evidence="1" id="KW-0472">Membrane</keyword>
<accession>A0A074WEJ4</accession>
<dbReference type="Proteomes" id="UP000027730">
    <property type="component" value="Unassembled WGS sequence"/>
</dbReference>
<dbReference type="OrthoDB" id="440424at2759"/>
<keyword evidence="1" id="KW-1133">Transmembrane helix</keyword>
<dbReference type="HOGENOM" id="CLU_128830_0_0_1"/>
<keyword evidence="1" id="KW-0812">Transmembrane</keyword>
<organism evidence="2 3">
    <name type="scientific">Aureobasidium namibiae CBS 147.97</name>
    <dbReference type="NCBI Taxonomy" id="1043004"/>
    <lineage>
        <taxon>Eukaryota</taxon>
        <taxon>Fungi</taxon>
        <taxon>Dikarya</taxon>
        <taxon>Ascomycota</taxon>
        <taxon>Pezizomycotina</taxon>
        <taxon>Dothideomycetes</taxon>
        <taxon>Dothideomycetidae</taxon>
        <taxon>Dothideales</taxon>
        <taxon>Saccotheciaceae</taxon>
        <taxon>Aureobasidium</taxon>
    </lineage>
</organism>
<protein>
    <submittedName>
        <fullName evidence="2">Uncharacterized protein</fullName>
    </submittedName>
</protein>
<evidence type="ECO:0000313" key="3">
    <source>
        <dbReference type="Proteomes" id="UP000027730"/>
    </source>
</evidence>
<feature type="transmembrane region" description="Helical" evidence="1">
    <location>
        <begin position="65"/>
        <end position="89"/>
    </location>
</feature>
<evidence type="ECO:0000256" key="1">
    <source>
        <dbReference type="SAM" id="Phobius"/>
    </source>
</evidence>
<dbReference type="AlphaFoldDB" id="A0A074WEJ4"/>
<proteinExistence type="predicted"/>
<keyword evidence="3" id="KW-1185">Reference proteome</keyword>
<dbReference type="EMBL" id="KL584714">
    <property type="protein sequence ID" value="KEQ71438.1"/>
    <property type="molecule type" value="Genomic_DNA"/>
</dbReference>
<dbReference type="GeneID" id="25411384"/>